<keyword evidence="2" id="KW-1185">Reference proteome</keyword>
<protein>
    <submittedName>
        <fullName evidence="1">Uncharacterized protein</fullName>
    </submittedName>
</protein>
<dbReference type="EMBL" id="CM023474">
    <property type="protein sequence ID" value="KAH7950295.1"/>
    <property type="molecule type" value="Genomic_DNA"/>
</dbReference>
<evidence type="ECO:0000313" key="2">
    <source>
        <dbReference type="Proteomes" id="UP000821865"/>
    </source>
</evidence>
<sequence length="122" mass="13218">MIGNTRGRVERGREGKREDSYFPEIKGKYRRAAREKGIAFEHSRTSADSPTDVGAEGVGIVLITVSGIAWRLTSHEAPSCRAMLGLRGDEPGGRRFVPRVPPYGGRPGGHPYAGERALAEDA</sequence>
<dbReference type="Proteomes" id="UP000821865">
    <property type="component" value="Chromosome 5"/>
</dbReference>
<comment type="caution">
    <text evidence="1">The sequence shown here is derived from an EMBL/GenBank/DDBJ whole genome shotgun (WGS) entry which is preliminary data.</text>
</comment>
<organism evidence="1 2">
    <name type="scientific">Dermacentor silvarum</name>
    <name type="common">Tick</name>
    <dbReference type="NCBI Taxonomy" id="543639"/>
    <lineage>
        <taxon>Eukaryota</taxon>
        <taxon>Metazoa</taxon>
        <taxon>Ecdysozoa</taxon>
        <taxon>Arthropoda</taxon>
        <taxon>Chelicerata</taxon>
        <taxon>Arachnida</taxon>
        <taxon>Acari</taxon>
        <taxon>Parasitiformes</taxon>
        <taxon>Ixodida</taxon>
        <taxon>Ixodoidea</taxon>
        <taxon>Ixodidae</taxon>
        <taxon>Rhipicephalinae</taxon>
        <taxon>Dermacentor</taxon>
    </lineage>
</organism>
<name>A0ACB8CT86_DERSI</name>
<accession>A0ACB8CT86</accession>
<evidence type="ECO:0000313" key="1">
    <source>
        <dbReference type="EMBL" id="KAH7950295.1"/>
    </source>
</evidence>
<reference evidence="1" key="1">
    <citation type="submission" date="2020-05" db="EMBL/GenBank/DDBJ databases">
        <title>Large-scale comparative analyses of tick genomes elucidate their genetic diversity and vector capacities.</title>
        <authorList>
            <person name="Jia N."/>
            <person name="Wang J."/>
            <person name="Shi W."/>
            <person name="Du L."/>
            <person name="Sun Y."/>
            <person name="Zhan W."/>
            <person name="Jiang J."/>
            <person name="Wang Q."/>
            <person name="Zhang B."/>
            <person name="Ji P."/>
            <person name="Sakyi L.B."/>
            <person name="Cui X."/>
            <person name="Yuan T."/>
            <person name="Jiang B."/>
            <person name="Yang W."/>
            <person name="Lam T.T.-Y."/>
            <person name="Chang Q."/>
            <person name="Ding S."/>
            <person name="Wang X."/>
            <person name="Zhu J."/>
            <person name="Ruan X."/>
            <person name="Zhao L."/>
            <person name="Wei J."/>
            <person name="Que T."/>
            <person name="Du C."/>
            <person name="Cheng J."/>
            <person name="Dai P."/>
            <person name="Han X."/>
            <person name="Huang E."/>
            <person name="Gao Y."/>
            <person name="Liu J."/>
            <person name="Shao H."/>
            <person name="Ye R."/>
            <person name="Li L."/>
            <person name="Wei W."/>
            <person name="Wang X."/>
            <person name="Wang C."/>
            <person name="Yang T."/>
            <person name="Huo Q."/>
            <person name="Li W."/>
            <person name="Guo W."/>
            <person name="Chen H."/>
            <person name="Zhou L."/>
            <person name="Ni X."/>
            <person name="Tian J."/>
            <person name="Zhou Y."/>
            <person name="Sheng Y."/>
            <person name="Liu T."/>
            <person name="Pan Y."/>
            <person name="Xia L."/>
            <person name="Li J."/>
            <person name="Zhao F."/>
            <person name="Cao W."/>
        </authorList>
    </citation>
    <scope>NUCLEOTIDE SEQUENCE</scope>
    <source>
        <strain evidence="1">Dsil-2018</strain>
    </source>
</reference>
<gene>
    <name evidence="1" type="ORF">HPB49_022032</name>
</gene>
<proteinExistence type="predicted"/>